<dbReference type="GO" id="GO:0004743">
    <property type="term" value="F:pyruvate kinase activity"/>
    <property type="evidence" value="ECO:0007669"/>
    <property type="project" value="InterPro"/>
</dbReference>
<sequence>METQIELKADNYVTITPDITGPPSKEVLPINYAGLATEWSLEQAHFWLRTFLNSHNLDETQIFAKVETVEVCYRLGKGNAMGMKHFDEILREADGIIISCGNLGVDLPPEKWIVMTDNLRPTRAEATDVANAVLDGAGTLQGQYPVGTVNTGEFVQRLIAKYRLPVPVFAIIIPRLGTNSLNWTLAGSSQATSGRSSEESGLKVALQHGKSLGLLSPNDGVVVF</sequence>
<dbReference type="PANTHER" id="PTHR11817">
    <property type="entry name" value="PYRUVATE KINASE"/>
    <property type="match status" value="1"/>
</dbReference>
<dbReference type="GO" id="GO:0016301">
    <property type="term" value="F:kinase activity"/>
    <property type="evidence" value="ECO:0007669"/>
    <property type="project" value="UniProtKB-KW"/>
</dbReference>
<keyword evidence="1" id="KW-0808">Transferase</keyword>
<organism evidence="1 2">
    <name type="scientific">Dillenia turbinata</name>
    <dbReference type="NCBI Taxonomy" id="194707"/>
    <lineage>
        <taxon>Eukaryota</taxon>
        <taxon>Viridiplantae</taxon>
        <taxon>Streptophyta</taxon>
        <taxon>Embryophyta</taxon>
        <taxon>Tracheophyta</taxon>
        <taxon>Spermatophyta</taxon>
        <taxon>Magnoliopsida</taxon>
        <taxon>eudicotyledons</taxon>
        <taxon>Gunneridae</taxon>
        <taxon>Pentapetalae</taxon>
        <taxon>Dilleniales</taxon>
        <taxon>Dilleniaceae</taxon>
        <taxon>Dillenia</taxon>
    </lineage>
</organism>
<evidence type="ECO:0000313" key="2">
    <source>
        <dbReference type="Proteomes" id="UP001370490"/>
    </source>
</evidence>
<keyword evidence="2" id="KW-1185">Reference proteome</keyword>
<evidence type="ECO:0000313" key="1">
    <source>
        <dbReference type="EMBL" id="KAK6944438.1"/>
    </source>
</evidence>
<protein>
    <submittedName>
        <fullName evidence="1">Pyruvate kinase, barrel</fullName>
    </submittedName>
</protein>
<keyword evidence="1" id="KW-0670">Pyruvate</keyword>
<keyword evidence="1" id="KW-0418">Kinase</keyword>
<comment type="caution">
    <text evidence="1">The sequence shown here is derived from an EMBL/GenBank/DDBJ whole genome shotgun (WGS) entry which is preliminary data.</text>
</comment>
<dbReference type="EMBL" id="JBAMMX010000003">
    <property type="protein sequence ID" value="KAK6944438.1"/>
    <property type="molecule type" value="Genomic_DNA"/>
</dbReference>
<dbReference type="InterPro" id="IPR001697">
    <property type="entry name" value="Pyr_Knase"/>
</dbReference>
<reference evidence="1 2" key="1">
    <citation type="submission" date="2023-12" db="EMBL/GenBank/DDBJ databases">
        <title>A high-quality genome assembly for Dillenia turbinata (Dilleniales).</title>
        <authorList>
            <person name="Chanderbali A."/>
        </authorList>
    </citation>
    <scope>NUCLEOTIDE SEQUENCE [LARGE SCALE GENOMIC DNA]</scope>
    <source>
        <strain evidence="1">LSX21</strain>
        <tissue evidence="1">Leaf</tissue>
    </source>
</reference>
<dbReference type="AlphaFoldDB" id="A0AAN8W131"/>
<dbReference type="Gene3D" id="3.20.20.60">
    <property type="entry name" value="Phosphoenolpyruvate-binding domains"/>
    <property type="match status" value="1"/>
</dbReference>
<dbReference type="InterPro" id="IPR015813">
    <property type="entry name" value="Pyrv/PenolPyrv_kinase-like_dom"/>
</dbReference>
<proteinExistence type="predicted"/>
<dbReference type="SUPFAM" id="SSF51621">
    <property type="entry name" value="Phosphoenolpyruvate/pyruvate domain"/>
    <property type="match status" value="1"/>
</dbReference>
<gene>
    <name evidence="1" type="ORF">RJ641_025540</name>
</gene>
<dbReference type="GO" id="GO:0030955">
    <property type="term" value="F:potassium ion binding"/>
    <property type="evidence" value="ECO:0007669"/>
    <property type="project" value="InterPro"/>
</dbReference>
<dbReference type="Proteomes" id="UP001370490">
    <property type="component" value="Unassembled WGS sequence"/>
</dbReference>
<accession>A0AAN8W131</accession>
<name>A0AAN8W131_9MAGN</name>
<dbReference type="InterPro" id="IPR040442">
    <property type="entry name" value="Pyrv_kinase-like_dom_sf"/>
</dbReference>
<dbReference type="GO" id="GO:0000287">
    <property type="term" value="F:magnesium ion binding"/>
    <property type="evidence" value="ECO:0007669"/>
    <property type="project" value="InterPro"/>
</dbReference>